<dbReference type="RefSeq" id="WP_176214791.1">
    <property type="nucleotide sequence ID" value="NZ_FWYF01000003.1"/>
</dbReference>
<organism evidence="1 2">
    <name type="scientific">Reichenbachiella faecimaris</name>
    <dbReference type="NCBI Taxonomy" id="692418"/>
    <lineage>
        <taxon>Bacteria</taxon>
        <taxon>Pseudomonadati</taxon>
        <taxon>Bacteroidota</taxon>
        <taxon>Cytophagia</taxon>
        <taxon>Cytophagales</taxon>
        <taxon>Reichenbachiellaceae</taxon>
        <taxon>Reichenbachiella</taxon>
    </lineage>
</organism>
<keyword evidence="2" id="KW-1185">Reference proteome</keyword>
<protein>
    <submittedName>
        <fullName evidence="1">Uncharacterized protein</fullName>
    </submittedName>
</protein>
<dbReference type="EMBL" id="FWYF01000003">
    <property type="protein sequence ID" value="SMD36409.1"/>
    <property type="molecule type" value="Genomic_DNA"/>
</dbReference>
<accession>A0A1W2GIB8</accession>
<dbReference type="STRING" id="692418.SAMN04488029_2884"/>
<dbReference type="Proteomes" id="UP000192472">
    <property type="component" value="Unassembled WGS sequence"/>
</dbReference>
<sequence>MSRKTKSELTFILKLSLLFLILLASKVNRSSDMLTAAKQALSPKDSISVITASIRD</sequence>
<proteinExistence type="predicted"/>
<gene>
    <name evidence="1" type="ORF">SAMN04488029_2884</name>
</gene>
<evidence type="ECO:0000313" key="2">
    <source>
        <dbReference type="Proteomes" id="UP000192472"/>
    </source>
</evidence>
<dbReference type="AlphaFoldDB" id="A0A1W2GIB8"/>
<name>A0A1W2GIB8_REIFA</name>
<evidence type="ECO:0000313" key="1">
    <source>
        <dbReference type="EMBL" id="SMD36409.1"/>
    </source>
</evidence>
<reference evidence="1 2" key="1">
    <citation type="submission" date="2017-04" db="EMBL/GenBank/DDBJ databases">
        <authorList>
            <person name="Afonso C.L."/>
            <person name="Miller P.J."/>
            <person name="Scott M.A."/>
            <person name="Spackman E."/>
            <person name="Goraichik I."/>
            <person name="Dimitrov K.M."/>
            <person name="Suarez D.L."/>
            <person name="Swayne D.E."/>
        </authorList>
    </citation>
    <scope>NUCLEOTIDE SEQUENCE [LARGE SCALE GENOMIC DNA]</scope>
    <source>
        <strain evidence="1 2">DSM 26133</strain>
    </source>
</reference>